<proteinExistence type="predicted"/>
<dbReference type="eggNOG" id="KOG2669">
    <property type="taxonomic scope" value="Eukaryota"/>
</dbReference>
<dbReference type="AlphaFoldDB" id="D2VY14"/>
<dbReference type="Proteomes" id="UP000006671">
    <property type="component" value="Unassembled WGS sequence"/>
</dbReference>
<feature type="coiled-coil region" evidence="1">
    <location>
        <begin position="249"/>
        <end position="287"/>
    </location>
</feature>
<dbReference type="OrthoDB" id="10069473at2759"/>
<feature type="domain" description="CID" evidence="3">
    <location>
        <begin position="1"/>
        <end position="119"/>
    </location>
</feature>
<dbReference type="EMBL" id="GG738909">
    <property type="protein sequence ID" value="EFC38244.1"/>
    <property type="molecule type" value="Genomic_DNA"/>
</dbReference>
<dbReference type="PROSITE" id="PS51391">
    <property type="entry name" value="CID"/>
    <property type="match status" value="1"/>
</dbReference>
<evidence type="ECO:0000259" key="3">
    <source>
        <dbReference type="PROSITE" id="PS51391"/>
    </source>
</evidence>
<dbReference type="Pfam" id="PF04818">
    <property type="entry name" value="CID"/>
    <property type="match status" value="1"/>
</dbReference>
<feature type="compositionally biased region" description="Basic and acidic residues" evidence="2">
    <location>
        <begin position="345"/>
        <end position="354"/>
    </location>
</feature>
<feature type="compositionally biased region" description="Low complexity" evidence="2">
    <location>
        <begin position="121"/>
        <end position="136"/>
    </location>
</feature>
<feature type="compositionally biased region" description="Basic and acidic residues" evidence="2">
    <location>
        <begin position="137"/>
        <end position="152"/>
    </location>
</feature>
<dbReference type="KEGG" id="ngr:NAEGRDRAFT_53150"/>
<dbReference type="GO" id="GO:0000993">
    <property type="term" value="F:RNA polymerase II complex binding"/>
    <property type="evidence" value="ECO:0007669"/>
    <property type="project" value="TreeGrafter"/>
</dbReference>
<keyword evidence="1" id="KW-0175">Coiled coil</keyword>
<dbReference type="InterPro" id="IPR008942">
    <property type="entry name" value="ENTH_VHS"/>
</dbReference>
<evidence type="ECO:0000313" key="4">
    <source>
        <dbReference type="EMBL" id="EFC38244.1"/>
    </source>
</evidence>
<dbReference type="CDD" id="cd16981">
    <property type="entry name" value="CID_RPRD_like"/>
    <property type="match status" value="1"/>
</dbReference>
<dbReference type="VEuPathDB" id="AmoebaDB:NAEGRDRAFT_53150"/>
<dbReference type="InterPro" id="IPR006569">
    <property type="entry name" value="CID_dom"/>
</dbReference>
<dbReference type="SMART" id="SM00582">
    <property type="entry name" value="RPR"/>
    <property type="match status" value="1"/>
</dbReference>
<name>D2VY14_NAEGR</name>
<evidence type="ECO:0000256" key="2">
    <source>
        <dbReference type="SAM" id="MobiDB-lite"/>
    </source>
</evidence>
<protein>
    <submittedName>
        <fullName evidence="4">Predicted protein</fullName>
    </submittedName>
</protein>
<keyword evidence="5" id="KW-1185">Reference proteome</keyword>
<organism evidence="5">
    <name type="scientific">Naegleria gruberi</name>
    <name type="common">Amoeba</name>
    <dbReference type="NCBI Taxonomy" id="5762"/>
    <lineage>
        <taxon>Eukaryota</taxon>
        <taxon>Discoba</taxon>
        <taxon>Heterolobosea</taxon>
        <taxon>Tetramitia</taxon>
        <taxon>Eutetramitia</taxon>
        <taxon>Vahlkampfiidae</taxon>
        <taxon>Naegleria</taxon>
    </lineage>
</organism>
<feature type="region of interest" description="Disordered" evidence="2">
    <location>
        <begin position="118"/>
        <end position="163"/>
    </location>
</feature>
<dbReference type="PANTHER" id="PTHR12460">
    <property type="entry name" value="CYCLIN-DEPENDENT KINASE INHIBITOR-RELATED PROTEIN"/>
    <property type="match status" value="1"/>
</dbReference>
<dbReference type="GO" id="GO:0031124">
    <property type="term" value="P:mRNA 3'-end processing"/>
    <property type="evidence" value="ECO:0007669"/>
    <property type="project" value="TreeGrafter"/>
</dbReference>
<dbReference type="OMA" id="SLWVIYH"/>
<dbReference type="Gene3D" id="1.25.40.90">
    <property type="match status" value="1"/>
</dbReference>
<evidence type="ECO:0000256" key="1">
    <source>
        <dbReference type="SAM" id="Coils"/>
    </source>
</evidence>
<dbReference type="InParanoid" id="D2VY14"/>
<gene>
    <name evidence="4" type="ORF">NAEGRDRAFT_53150</name>
</gene>
<feature type="region of interest" description="Disordered" evidence="2">
    <location>
        <begin position="386"/>
        <end position="410"/>
    </location>
</feature>
<dbReference type="SUPFAM" id="SSF48464">
    <property type="entry name" value="ENTH/VHS domain"/>
    <property type="match status" value="1"/>
</dbReference>
<accession>D2VY14</accession>
<evidence type="ECO:0000313" key="5">
    <source>
        <dbReference type="Proteomes" id="UP000006671"/>
    </source>
</evidence>
<feature type="compositionally biased region" description="Polar residues" evidence="2">
    <location>
        <begin position="386"/>
        <end position="396"/>
    </location>
</feature>
<dbReference type="STRING" id="5762.D2VY14"/>
<feature type="region of interest" description="Disordered" evidence="2">
    <location>
        <begin position="340"/>
        <end position="361"/>
    </location>
</feature>
<sequence>MNTCLNNNKLALSLWVIYHVKKAQEIVSIWAREAKKAAPNRKLCYYYLANDVIQNSRKKTNAFVEQFQAVLPGSLRDNISLMTEKDRKSLQRIFSILEERKIFTADFSSECKSVIDGSLGGSSSNTSSDNSRSSGSGKERSSESNPLKRERPSSSNTSSSSNDALTLLANTNSVVKSLVQFNEIVQANRVDQKNFTDNDKLVQECKQRVLDRHELREDQLAHSTPFTLKQLQGDVEGVLTKCSDYKFALAKENNKRKEYMTALEQELNEQRNLFNQYNDLIKEWNDNYLVDLQKISTSLEIHLNSKQFNGNDDDVLTGGNQDDGDIVVPTYSDDFFKVDEDEVEPSNKKLKTEPSYDEDNEDLFTETKPISTTNTLNLVNSILSALGNKNTSGSHQPSEEYEPNEYPPFD</sequence>
<reference evidence="4 5" key="1">
    <citation type="journal article" date="2010" name="Cell">
        <title>The genome of Naegleria gruberi illuminates early eukaryotic versatility.</title>
        <authorList>
            <person name="Fritz-Laylin L.K."/>
            <person name="Prochnik S.E."/>
            <person name="Ginger M.L."/>
            <person name="Dacks J.B."/>
            <person name="Carpenter M.L."/>
            <person name="Field M.C."/>
            <person name="Kuo A."/>
            <person name="Paredez A."/>
            <person name="Chapman J."/>
            <person name="Pham J."/>
            <person name="Shu S."/>
            <person name="Neupane R."/>
            <person name="Cipriano M."/>
            <person name="Mancuso J."/>
            <person name="Tu H."/>
            <person name="Salamov A."/>
            <person name="Lindquist E."/>
            <person name="Shapiro H."/>
            <person name="Lucas S."/>
            <person name="Grigoriev I.V."/>
            <person name="Cande W.Z."/>
            <person name="Fulton C."/>
            <person name="Rokhsar D.S."/>
            <person name="Dawson S.C."/>
        </authorList>
    </citation>
    <scope>NUCLEOTIDE SEQUENCE [LARGE SCALE GENOMIC DNA]</scope>
    <source>
        <strain evidence="4 5">NEG-M</strain>
    </source>
</reference>
<feature type="compositionally biased region" description="Low complexity" evidence="2">
    <location>
        <begin position="153"/>
        <end position="163"/>
    </location>
</feature>
<dbReference type="GeneID" id="8857798"/>
<dbReference type="PANTHER" id="PTHR12460:SF0">
    <property type="entry name" value="CID DOMAIN-CONTAINING PROTEIN-RELATED"/>
    <property type="match status" value="1"/>
</dbReference>
<dbReference type="RefSeq" id="XP_002670988.1">
    <property type="nucleotide sequence ID" value="XM_002670942.1"/>
</dbReference>